<proteinExistence type="predicted"/>
<organism evidence="1 2">
    <name type="scientific">Micromonospora cathayae</name>
    <dbReference type="NCBI Taxonomy" id="3028804"/>
    <lineage>
        <taxon>Bacteria</taxon>
        <taxon>Bacillati</taxon>
        <taxon>Actinomycetota</taxon>
        <taxon>Actinomycetes</taxon>
        <taxon>Micromonosporales</taxon>
        <taxon>Micromonosporaceae</taxon>
        <taxon>Micromonospora</taxon>
    </lineage>
</organism>
<dbReference type="EMBL" id="CP118615">
    <property type="protein sequence ID" value="WDZ87752.1"/>
    <property type="molecule type" value="Genomic_DNA"/>
</dbReference>
<dbReference type="RefSeq" id="WP_275034762.1">
    <property type="nucleotide sequence ID" value="NZ_CP118615.1"/>
</dbReference>
<evidence type="ECO:0000313" key="1">
    <source>
        <dbReference type="EMBL" id="WDZ87752.1"/>
    </source>
</evidence>
<dbReference type="Gene3D" id="3.40.630.30">
    <property type="match status" value="1"/>
</dbReference>
<reference evidence="1 2" key="1">
    <citation type="submission" date="2023-02" db="EMBL/GenBank/DDBJ databases">
        <authorList>
            <person name="Mo P."/>
        </authorList>
    </citation>
    <scope>NUCLEOTIDE SEQUENCE [LARGE SCALE GENOMIC DNA]</scope>
    <source>
        <strain evidence="1 2">HUAS 3</strain>
    </source>
</reference>
<gene>
    <name evidence="1" type="ORF">PVK37_15770</name>
</gene>
<keyword evidence="2" id="KW-1185">Reference proteome</keyword>
<name>A0ABY7ZXJ7_9ACTN</name>
<accession>A0ABY7ZXJ7</accession>
<evidence type="ECO:0000313" key="2">
    <source>
        <dbReference type="Proteomes" id="UP001219605"/>
    </source>
</evidence>
<sequence length="195" mass="22437">MLGPDVRVPDRLRHAVFVARPLTVDVATLDYAAYLASPDVIRVHSDGRWPTDGFTLRRELEQVAKHQADHEARRAFTFLLLDSCEEEALGCLYLNPLHEYLGRVRAEPRTVCGFPPESAMVTFWLRQDRQDAALAEAVAGAVNDWLVDDWPITAHLFRILPDEWTSRTALERLPLRRVDLSLPGEHRPYLWYQPR</sequence>
<protein>
    <submittedName>
        <fullName evidence="1">Uncharacterized protein</fullName>
    </submittedName>
</protein>
<dbReference type="Proteomes" id="UP001219605">
    <property type="component" value="Chromosome"/>
</dbReference>